<dbReference type="InterPro" id="IPR011991">
    <property type="entry name" value="ArsR-like_HTH"/>
</dbReference>
<reference evidence="5 6" key="1">
    <citation type="submission" date="2020-11" db="EMBL/GenBank/DDBJ databases">
        <authorList>
            <person name="Lassalle F."/>
        </authorList>
    </citation>
    <scope>NUCLEOTIDE SEQUENCE [LARGE SCALE GENOMIC DNA]</scope>
    <source>
        <strain evidence="5 6">JC140</strain>
    </source>
</reference>
<accession>A0ABN7JJ05</accession>
<evidence type="ECO:0000259" key="4">
    <source>
        <dbReference type="PROSITE" id="PS51118"/>
    </source>
</evidence>
<comment type="caution">
    <text evidence="5">The sequence shown here is derived from an EMBL/GenBank/DDBJ whole genome shotgun (WGS) entry which is preliminary data.</text>
</comment>
<gene>
    <name evidence="5" type="ORF">REJC140_02521</name>
</gene>
<dbReference type="PANTHER" id="PTHR33204:SF18">
    <property type="entry name" value="TRANSCRIPTIONAL REGULATORY PROTEIN"/>
    <property type="match status" value="1"/>
</dbReference>
<keyword evidence="6" id="KW-1185">Reference proteome</keyword>
<name>A0ABN7JJ05_9HYPH</name>
<dbReference type="Pfam" id="PF01638">
    <property type="entry name" value="HxlR"/>
    <property type="match status" value="1"/>
</dbReference>
<evidence type="ECO:0000313" key="5">
    <source>
        <dbReference type="EMBL" id="CAD7027598.1"/>
    </source>
</evidence>
<keyword evidence="1" id="KW-0805">Transcription regulation</keyword>
<keyword evidence="2" id="KW-0238">DNA-binding</keyword>
<dbReference type="Gene3D" id="1.10.10.10">
    <property type="entry name" value="Winged helix-like DNA-binding domain superfamily/Winged helix DNA-binding domain"/>
    <property type="match status" value="1"/>
</dbReference>
<dbReference type="CDD" id="cd00090">
    <property type="entry name" value="HTH_ARSR"/>
    <property type="match status" value="1"/>
</dbReference>
<dbReference type="EMBL" id="CABFWF030000006">
    <property type="protein sequence ID" value="CAD7027598.1"/>
    <property type="molecule type" value="Genomic_DNA"/>
</dbReference>
<sequence length="245" mass="27643">MGAGWASEVFRQRCTMEERGGYGQFCPVSMASEVLCSRWTTLVVRELLCGSTRFNELRRGVPKMSPALLSKRLKELEKAGVVTVDRSSAGMTEYRLSPSGEELRSVIMGLGTWAQRWIESRLSLKNLDPSLLMWDMQRNLGTGHLPPRRCTIQFLYPEVAGAQKRWWLVIENGKADLCNFDPGHDLDLVIRSSLHTMTAIWMGLTTVRHETSVGRLEVEGDPALARNMQDWLGLSKFAPVQRMVS</sequence>
<feature type="domain" description="HTH hxlR-type" evidence="4">
    <location>
        <begin position="26"/>
        <end position="122"/>
    </location>
</feature>
<evidence type="ECO:0000256" key="1">
    <source>
        <dbReference type="ARBA" id="ARBA00023015"/>
    </source>
</evidence>
<dbReference type="Proteomes" id="UP000606921">
    <property type="component" value="Unassembled WGS sequence"/>
</dbReference>
<organism evidence="5 6">
    <name type="scientific">Pseudorhizobium endolithicum</name>
    <dbReference type="NCBI Taxonomy" id="1191678"/>
    <lineage>
        <taxon>Bacteria</taxon>
        <taxon>Pseudomonadati</taxon>
        <taxon>Pseudomonadota</taxon>
        <taxon>Alphaproteobacteria</taxon>
        <taxon>Hyphomicrobiales</taxon>
        <taxon>Rhizobiaceae</taxon>
        <taxon>Rhizobium/Agrobacterium group</taxon>
        <taxon>Pseudorhizobium</taxon>
    </lineage>
</organism>
<evidence type="ECO:0000313" key="6">
    <source>
        <dbReference type="Proteomes" id="UP000606921"/>
    </source>
</evidence>
<dbReference type="PROSITE" id="PS51118">
    <property type="entry name" value="HTH_HXLR"/>
    <property type="match status" value="1"/>
</dbReference>
<dbReference type="PANTHER" id="PTHR33204">
    <property type="entry name" value="TRANSCRIPTIONAL REGULATOR, MARR FAMILY"/>
    <property type="match status" value="1"/>
</dbReference>
<evidence type="ECO:0000256" key="2">
    <source>
        <dbReference type="ARBA" id="ARBA00023125"/>
    </source>
</evidence>
<proteinExistence type="predicted"/>
<keyword evidence="3" id="KW-0804">Transcription</keyword>
<evidence type="ECO:0000256" key="3">
    <source>
        <dbReference type="ARBA" id="ARBA00023163"/>
    </source>
</evidence>
<protein>
    <submittedName>
        <fullName evidence="5">Transcriptional regulator</fullName>
    </submittedName>
</protein>
<dbReference type="InterPro" id="IPR036390">
    <property type="entry name" value="WH_DNA-bd_sf"/>
</dbReference>
<dbReference type="InterPro" id="IPR036388">
    <property type="entry name" value="WH-like_DNA-bd_sf"/>
</dbReference>
<dbReference type="SUPFAM" id="SSF55718">
    <property type="entry name" value="SCP-like"/>
    <property type="match status" value="1"/>
</dbReference>
<dbReference type="InterPro" id="IPR002577">
    <property type="entry name" value="HTH_HxlR"/>
</dbReference>
<dbReference type="SUPFAM" id="SSF46785">
    <property type="entry name" value="Winged helix' DNA-binding domain"/>
    <property type="match status" value="1"/>
</dbReference>
<dbReference type="InterPro" id="IPR036527">
    <property type="entry name" value="SCP2_sterol-bd_dom_sf"/>
</dbReference>